<evidence type="ECO:0000259" key="5">
    <source>
        <dbReference type="PROSITE" id="PS50931"/>
    </source>
</evidence>
<comment type="similarity">
    <text evidence="1">Belongs to the LysR transcriptional regulatory family.</text>
</comment>
<dbReference type="InterPro" id="IPR005119">
    <property type="entry name" value="LysR_subst-bd"/>
</dbReference>
<dbReference type="Pfam" id="PF03466">
    <property type="entry name" value="LysR_substrate"/>
    <property type="match status" value="1"/>
</dbReference>
<dbReference type="FunFam" id="1.10.10.10:FF:000001">
    <property type="entry name" value="LysR family transcriptional regulator"/>
    <property type="match status" value="1"/>
</dbReference>
<proteinExistence type="inferred from homology"/>
<evidence type="ECO:0000256" key="2">
    <source>
        <dbReference type="ARBA" id="ARBA00023015"/>
    </source>
</evidence>
<dbReference type="InterPro" id="IPR050176">
    <property type="entry name" value="LTTR"/>
</dbReference>
<evidence type="ECO:0000256" key="1">
    <source>
        <dbReference type="ARBA" id="ARBA00009437"/>
    </source>
</evidence>
<evidence type="ECO:0000256" key="4">
    <source>
        <dbReference type="ARBA" id="ARBA00023163"/>
    </source>
</evidence>
<dbReference type="PANTHER" id="PTHR30579">
    <property type="entry name" value="TRANSCRIPTIONAL REGULATOR"/>
    <property type="match status" value="1"/>
</dbReference>
<name>A0A9X5ATR5_9BRAD</name>
<dbReference type="EMBL" id="WNKV01000011">
    <property type="protein sequence ID" value="MTW17540.1"/>
    <property type="molecule type" value="Genomic_DNA"/>
</dbReference>
<keyword evidence="4" id="KW-0804">Transcription</keyword>
<dbReference type="Pfam" id="PF00126">
    <property type="entry name" value="HTH_1"/>
    <property type="match status" value="1"/>
</dbReference>
<keyword evidence="2" id="KW-0805">Transcription regulation</keyword>
<feature type="domain" description="HTH lysR-type" evidence="5">
    <location>
        <begin position="14"/>
        <end position="71"/>
    </location>
</feature>
<dbReference type="PANTHER" id="PTHR30579:SF7">
    <property type="entry name" value="HTH-TYPE TRANSCRIPTIONAL REGULATOR LRHA-RELATED"/>
    <property type="match status" value="1"/>
</dbReference>
<accession>A0A9X5ATR5</accession>
<dbReference type="GO" id="GO:0003677">
    <property type="term" value="F:DNA binding"/>
    <property type="evidence" value="ECO:0007669"/>
    <property type="project" value="UniProtKB-KW"/>
</dbReference>
<comment type="caution">
    <text evidence="6">The sequence shown here is derived from an EMBL/GenBank/DDBJ whole genome shotgun (WGS) entry which is preliminary data.</text>
</comment>
<dbReference type="SUPFAM" id="SSF46785">
    <property type="entry name" value="Winged helix' DNA-binding domain"/>
    <property type="match status" value="1"/>
</dbReference>
<dbReference type="GO" id="GO:0003700">
    <property type="term" value="F:DNA-binding transcription factor activity"/>
    <property type="evidence" value="ECO:0007669"/>
    <property type="project" value="InterPro"/>
</dbReference>
<dbReference type="InterPro" id="IPR036388">
    <property type="entry name" value="WH-like_DNA-bd_sf"/>
</dbReference>
<gene>
    <name evidence="6" type="ORF">GJ689_15150</name>
</gene>
<dbReference type="SUPFAM" id="SSF53850">
    <property type="entry name" value="Periplasmic binding protein-like II"/>
    <property type="match status" value="1"/>
</dbReference>
<dbReference type="Gene3D" id="1.10.10.10">
    <property type="entry name" value="Winged helix-like DNA-binding domain superfamily/Winged helix DNA-binding domain"/>
    <property type="match status" value="1"/>
</dbReference>
<dbReference type="AlphaFoldDB" id="A0A9X5ATR5"/>
<sequence length="329" mass="34385">MSPRPSVQADTRRVTLEHLRAFVCVAEDGGFQRASRELHRSQSAITQSLQKLEEILGSRLIERRQGHVVGLTPAGERLLPSARDILARLGDAVGTLQRPELSGRIALGVPDDVRVGDLHGAISRCLGLNRGLRVEVTSTLSSHVASLLEEGRLDIGILKTTAAPGEAGPAGRGLASNGPVPNGPAGGERTLRVEPLHFVAARRRIAAGDLDELPLVAFPEGCAYRAAALRALARAGTAVYLAYVSASYENIRNAVSAGLGVAALPVGAIAPDHVVLSAADGFPALPPVRLVLIVRSRGALFDRFADVLEGAVLQGGRSIAVPPAGRETA</sequence>
<evidence type="ECO:0000313" key="7">
    <source>
        <dbReference type="Proteomes" id="UP000438991"/>
    </source>
</evidence>
<keyword evidence="3" id="KW-0238">DNA-binding</keyword>
<dbReference type="Gene3D" id="3.40.190.10">
    <property type="entry name" value="Periplasmic binding protein-like II"/>
    <property type="match status" value="2"/>
</dbReference>
<protein>
    <submittedName>
        <fullName evidence="6">LysR family transcriptional regulator</fullName>
    </submittedName>
</protein>
<dbReference type="PROSITE" id="PS50931">
    <property type="entry name" value="HTH_LYSR"/>
    <property type="match status" value="1"/>
</dbReference>
<dbReference type="PRINTS" id="PR00039">
    <property type="entry name" value="HTHLYSR"/>
</dbReference>
<evidence type="ECO:0000313" key="6">
    <source>
        <dbReference type="EMBL" id="MTW17540.1"/>
    </source>
</evidence>
<dbReference type="InterPro" id="IPR036390">
    <property type="entry name" value="WH_DNA-bd_sf"/>
</dbReference>
<organism evidence="6 7">
    <name type="scientific">Rhodoplanes serenus</name>
    <dbReference type="NCBI Taxonomy" id="200615"/>
    <lineage>
        <taxon>Bacteria</taxon>
        <taxon>Pseudomonadati</taxon>
        <taxon>Pseudomonadota</taxon>
        <taxon>Alphaproteobacteria</taxon>
        <taxon>Hyphomicrobiales</taxon>
        <taxon>Nitrobacteraceae</taxon>
        <taxon>Rhodoplanes</taxon>
    </lineage>
</organism>
<dbReference type="RefSeq" id="WP_155480223.1">
    <property type="nucleotide sequence ID" value="NZ_WNKV01000011.1"/>
</dbReference>
<evidence type="ECO:0000256" key="3">
    <source>
        <dbReference type="ARBA" id="ARBA00023125"/>
    </source>
</evidence>
<reference evidence="6 7" key="1">
    <citation type="submission" date="2019-11" db="EMBL/GenBank/DDBJ databases">
        <title>Whole-genome sequence of Rhodoplanes serenus DSM 18633, type strain.</title>
        <authorList>
            <person name="Kyndt J.A."/>
            <person name="Meyer T.E."/>
        </authorList>
    </citation>
    <scope>NUCLEOTIDE SEQUENCE [LARGE SCALE GENOMIC DNA]</scope>
    <source>
        <strain evidence="6 7">DSM 18633</strain>
    </source>
</reference>
<dbReference type="InterPro" id="IPR000847">
    <property type="entry name" value="LysR_HTH_N"/>
</dbReference>
<dbReference type="Proteomes" id="UP000438991">
    <property type="component" value="Unassembled WGS sequence"/>
</dbReference>